<accession>A0ABS8GB91</accession>
<dbReference type="InterPro" id="IPR004360">
    <property type="entry name" value="Glyas_Fos-R_dOase_dom"/>
</dbReference>
<dbReference type="Gene3D" id="3.10.180.10">
    <property type="entry name" value="2,3-Dihydroxybiphenyl 1,2-Dioxygenase, domain 1"/>
    <property type="match status" value="1"/>
</dbReference>
<name>A0ABS8GB91_9ALTE</name>
<evidence type="ECO:0000313" key="4">
    <source>
        <dbReference type="Proteomes" id="UP001520878"/>
    </source>
</evidence>
<feature type="domain" description="VOC" evidence="2">
    <location>
        <begin position="4"/>
        <end position="112"/>
    </location>
</feature>
<evidence type="ECO:0000256" key="1">
    <source>
        <dbReference type="ARBA" id="ARBA00022723"/>
    </source>
</evidence>
<dbReference type="RefSeq" id="WP_229159846.1">
    <property type="nucleotide sequence ID" value="NZ_JAJEWP010000002.1"/>
</dbReference>
<sequence>MASGLNHLTLTVSNLDRALTFYTQVLGFKPHARWDNGAYLSQDSLWLCLSKGTSQPAKDYSHIALSVTAEGFELQCNKLRLANAPQWQDNSSEGQSYYFLDPDGHKLEIHVGDLQSRLQSLRTASYAGLQWL</sequence>
<dbReference type="InterPro" id="IPR037523">
    <property type="entry name" value="VOC_core"/>
</dbReference>
<dbReference type="PANTHER" id="PTHR36113:SF6">
    <property type="entry name" value="FOSFOMYCIN RESISTANCE PROTEIN FOSX"/>
    <property type="match status" value="1"/>
</dbReference>
<dbReference type="CDD" id="cd07244">
    <property type="entry name" value="FosA"/>
    <property type="match status" value="1"/>
</dbReference>
<reference evidence="3 4" key="1">
    <citation type="submission" date="2021-10" db="EMBL/GenBank/DDBJ databases">
        <title>Draft genome of Aestuariibacter halophilus JC2043.</title>
        <authorList>
            <person name="Emsley S.A."/>
            <person name="Pfannmuller K.M."/>
            <person name="Ushijima B."/>
            <person name="Saw J.H."/>
            <person name="Videau P."/>
        </authorList>
    </citation>
    <scope>NUCLEOTIDE SEQUENCE [LARGE SCALE GENOMIC DNA]</scope>
    <source>
        <strain evidence="3 4">JC2043</strain>
    </source>
</reference>
<keyword evidence="3" id="KW-0808">Transferase</keyword>
<evidence type="ECO:0000313" key="3">
    <source>
        <dbReference type="EMBL" id="MCC2616486.1"/>
    </source>
</evidence>
<proteinExistence type="predicted"/>
<keyword evidence="1" id="KW-0479">Metal-binding</keyword>
<dbReference type="Proteomes" id="UP001520878">
    <property type="component" value="Unassembled WGS sequence"/>
</dbReference>
<dbReference type="InterPro" id="IPR029068">
    <property type="entry name" value="Glyas_Bleomycin-R_OHBP_Dase"/>
</dbReference>
<dbReference type="PROSITE" id="PS51819">
    <property type="entry name" value="VOC"/>
    <property type="match status" value="1"/>
</dbReference>
<comment type="caution">
    <text evidence="3">The sequence shown here is derived from an EMBL/GenBank/DDBJ whole genome shotgun (WGS) entry which is preliminary data.</text>
</comment>
<dbReference type="EMBL" id="JAJEWP010000002">
    <property type="protein sequence ID" value="MCC2616486.1"/>
    <property type="molecule type" value="Genomic_DNA"/>
</dbReference>
<evidence type="ECO:0000259" key="2">
    <source>
        <dbReference type="PROSITE" id="PS51819"/>
    </source>
</evidence>
<organism evidence="3 4">
    <name type="scientific">Fluctibacter halophilus</name>
    <dbReference type="NCBI Taxonomy" id="226011"/>
    <lineage>
        <taxon>Bacteria</taxon>
        <taxon>Pseudomonadati</taxon>
        <taxon>Pseudomonadota</taxon>
        <taxon>Gammaproteobacteria</taxon>
        <taxon>Alteromonadales</taxon>
        <taxon>Alteromonadaceae</taxon>
        <taxon>Fluctibacter</taxon>
    </lineage>
</organism>
<keyword evidence="4" id="KW-1185">Reference proteome</keyword>
<dbReference type="Pfam" id="PF00903">
    <property type="entry name" value="Glyoxalase"/>
    <property type="match status" value="1"/>
</dbReference>
<protein>
    <submittedName>
        <fullName evidence="3">Fosfomycin resistance glutathione transferase</fullName>
    </submittedName>
</protein>
<gene>
    <name evidence="3" type="ORF">LJ739_09560</name>
</gene>
<dbReference type="SUPFAM" id="SSF54593">
    <property type="entry name" value="Glyoxalase/Bleomycin resistance protein/Dihydroxybiphenyl dioxygenase"/>
    <property type="match status" value="1"/>
</dbReference>
<dbReference type="GO" id="GO:0016740">
    <property type="term" value="F:transferase activity"/>
    <property type="evidence" value="ECO:0007669"/>
    <property type="project" value="UniProtKB-KW"/>
</dbReference>
<dbReference type="InterPro" id="IPR051332">
    <property type="entry name" value="Fosfomycin_Res_Enzymes"/>
</dbReference>
<dbReference type="PANTHER" id="PTHR36113">
    <property type="entry name" value="LYASE, PUTATIVE-RELATED-RELATED"/>
    <property type="match status" value="1"/>
</dbReference>